<name>A0A7D6ZH91_9NOCA</name>
<evidence type="ECO:0000256" key="1">
    <source>
        <dbReference type="SAM" id="SignalP"/>
    </source>
</evidence>
<feature type="signal peptide" evidence="1">
    <location>
        <begin position="1"/>
        <end position="27"/>
    </location>
</feature>
<sequence length="68" mass="6907">MRNRFRAGVLAATLLLAPLAATATAAAAVPLEPAAPAEPVATVCVQQWPDSLICLLTSFSADSGTAKK</sequence>
<dbReference type="Proteomes" id="UP000515512">
    <property type="component" value="Chromosome"/>
</dbReference>
<dbReference type="RefSeq" id="WP_181584822.1">
    <property type="nucleotide sequence ID" value="NZ_CP059399.1"/>
</dbReference>
<keyword evidence="3" id="KW-1185">Reference proteome</keyword>
<dbReference type="KEGG" id="nhu:H0264_16740"/>
<feature type="chain" id="PRO_5039079938" evidence="1">
    <location>
        <begin position="28"/>
        <end position="68"/>
    </location>
</feature>
<accession>A0A7D6ZH91</accession>
<evidence type="ECO:0000313" key="2">
    <source>
        <dbReference type="EMBL" id="QLY33658.1"/>
    </source>
</evidence>
<organism evidence="2 3">
    <name type="scientific">Nocardia huaxiensis</name>
    <dbReference type="NCBI Taxonomy" id="2755382"/>
    <lineage>
        <taxon>Bacteria</taxon>
        <taxon>Bacillati</taxon>
        <taxon>Actinomycetota</taxon>
        <taxon>Actinomycetes</taxon>
        <taxon>Mycobacteriales</taxon>
        <taxon>Nocardiaceae</taxon>
        <taxon>Nocardia</taxon>
    </lineage>
</organism>
<keyword evidence="1" id="KW-0732">Signal</keyword>
<dbReference type="EMBL" id="CP059399">
    <property type="protein sequence ID" value="QLY33658.1"/>
    <property type="molecule type" value="Genomic_DNA"/>
</dbReference>
<proteinExistence type="predicted"/>
<gene>
    <name evidence="2" type="ORF">H0264_16740</name>
</gene>
<reference evidence="2 3" key="1">
    <citation type="submission" date="2020-07" db="EMBL/GenBank/DDBJ databases">
        <authorList>
            <person name="Zhuang K."/>
            <person name="Ran Y."/>
        </authorList>
    </citation>
    <scope>NUCLEOTIDE SEQUENCE [LARGE SCALE GENOMIC DNA]</scope>
    <source>
        <strain evidence="2 3">WCH-YHL-001</strain>
    </source>
</reference>
<protein>
    <submittedName>
        <fullName evidence="2">Uncharacterized protein</fullName>
    </submittedName>
</protein>
<dbReference type="AlphaFoldDB" id="A0A7D6ZH91"/>
<evidence type="ECO:0000313" key="3">
    <source>
        <dbReference type="Proteomes" id="UP000515512"/>
    </source>
</evidence>